<dbReference type="AlphaFoldDB" id="A0A9X2MB95"/>
<proteinExistence type="predicted"/>
<organism evidence="1 2">
    <name type="scientific">Terrisporobacter muris</name>
    <dbReference type="NCBI Taxonomy" id="2963284"/>
    <lineage>
        <taxon>Bacteria</taxon>
        <taxon>Bacillati</taxon>
        <taxon>Bacillota</taxon>
        <taxon>Clostridia</taxon>
        <taxon>Peptostreptococcales</taxon>
        <taxon>Peptostreptococcaceae</taxon>
        <taxon>Terrisporobacter</taxon>
    </lineage>
</organism>
<dbReference type="Pfam" id="PF07374">
    <property type="entry name" value="DUF1492"/>
    <property type="match status" value="1"/>
</dbReference>
<accession>A0A9X2MB95</accession>
<keyword evidence="2" id="KW-1185">Reference proteome</keyword>
<evidence type="ECO:0000313" key="1">
    <source>
        <dbReference type="EMBL" id="MCR1823224.1"/>
    </source>
</evidence>
<reference evidence="1" key="1">
    <citation type="submission" date="2022-07" db="EMBL/GenBank/DDBJ databases">
        <title>Enhanced cultured diversity of the mouse gut microbiota enables custom-made synthetic communities.</title>
        <authorList>
            <person name="Afrizal A."/>
        </authorList>
    </citation>
    <scope>NUCLEOTIDE SEQUENCE</scope>
    <source>
        <strain evidence="1">DSM 29186</strain>
    </source>
</reference>
<sequence>MKKDKYYKMTEEILKDYNYMLHVIELINLELEEVTNTDHVDKLKYIKNKNEIIIKKINIAINNMSDDEYILFYSLYINKERPINIMCKMNISKSTYYDLKKKLIFKISEIIYPKCIRDMYKSHLF</sequence>
<dbReference type="EMBL" id="JANKBY010000118">
    <property type="protein sequence ID" value="MCR1823224.1"/>
    <property type="molecule type" value="Genomic_DNA"/>
</dbReference>
<name>A0A9X2MB95_9FIRM</name>
<protein>
    <submittedName>
        <fullName evidence="1">DUF1492 domain-containing protein</fullName>
    </submittedName>
</protein>
<dbReference type="InterPro" id="IPR010861">
    <property type="entry name" value="DUF1492"/>
</dbReference>
<comment type="caution">
    <text evidence="1">The sequence shown here is derived from an EMBL/GenBank/DDBJ whole genome shotgun (WGS) entry which is preliminary data.</text>
</comment>
<evidence type="ECO:0000313" key="2">
    <source>
        <dbReference type="Proteomes" id="UP001140817"/>
    </source>
</evidence>
<dbReference type="RefSeq" id="WP_257560448.1">
    <property type="nucleotide sequence ID" value="NZ_JANKBY010000118.1"/>
</dbReference>
<gene>
    <name evidence="1" type="ORF">NSA58_10540</name>
</gene>
<dbReference type="Proteomes" id="UP001140817">
    <property type="component" value="Unassembled WGS sequence"/>
</dbReference>